<dbReference type="SUPFAM" id="SSF89447">
    <property type="entry name" value="AbrB/MazE/MraZ-like"/>
    <property type="match status" value="1"/>
</dbReference>
<evidence type="ECO:0000313" key="1">
    <source>
        <dbReference type="EMBL" id="USR92456.1"/>
    </source>
</evidence>
<accession>A0ABY5AVX7</accession>
<reference evidence="1" key="1">
    <citation type="submission" date="2022-06" db="EMBL/GenBank/DDBJ databases">
        <title>Genome sequence of Phormidium yuhuli AB48 isolated from an industrial photobioreactor environment.</title>
        <authorList>
            <person name="Qiu Y."/>
            <person name="Noonan A.J.C."/>
            <person name="Dofher K."/>
            <person name="Koch M."/>
            <person name="Kieft B."/>
            <person name="Lin X."/>
            <person name="Ziels R.M."/>
            <person name="Hallam S.J."/>
        </authorList>
    </citation>
    <scope>NUCLEOTIDE SEQUENCE</scope>
    <source>
        <strain evidence="1">AB48</strain>
    </source>
</reference>
<dbReference type="GO" id="GO:0003677">
    <property type="term" value="F:DNA binding"/>
    <property type="evidence" value="ECO:0007669"/>
    <property type="project" value="UniProtKB-KW"/>
</dbReference>
<keyword evidence="2" id="KW-1185">Reference proteome</keyword>
<keyword evidence="1" id="KW-0238">DNA-binding</keyword>
<dbReference type="Proteomes" id="UP001056708">
    <property type="component" value="Chromosome"/>
</dbReference>
<sequence>MTQEYRTSIAQDGSEQVLRIPPEFAMSEQDVVLRKQGSLLVIQPVSDIPSETSLLSLLKSFSKIEDEFPDVDENLQPLDNVKN</sequence>
<dbReference type="RefSeq" id="WP_252664612.1">
    <property type="nucleotide sequence ID" value="NZ_CP098611.1"/>
</dbReference>
<proteinExistence type="predicted"/>
<protein>
    <submittedName>
        <fullName evidence="1">AbrB/MazE/SpoVT family DNA-binding domain-containing protein</fullName>
    </submittedName>
</protein>
<dbReference type="EMBL" id="CP098611">
    <property type="protein sequence ID" value="USR92456.1"/>
    <property type="molecule type" value="Genomic_DNA"/>
</dbReference>
<dbReference type="InterPro" id="IPR037914">
    <property type="entry name" value="SpoVT-AbrB_sf"/>
</dbReference>
<organism evidence="1 2">
    <name type="scientific">Phormidium yuhuli AB48</name>
    <dbReference type="NCBI Taxonomy" id="2940671"/>
    <lineage>
        <taxon>Bacteria</taxon>
        <taxon>Bacillati</taxon>
        <taxon>Cyanobacteriota</taxon>
        <taxon>Cyanophyceae</taxon>
        <taxon>Oscillatoriophycideae</taxon>
        <taxon>Oscillatoriales</taxon>
        <taxon>Oscillatoriaceae</taxon>
        <taxon>Phormidium</taxon>
        <taxon>Phormidium yuhuli</taxon>
    </lineage>
</organism>
<name>A0ABY5AVX7_9CYAN</name>
<evidence type="ECO:0000313" key="2">
    <source>
        <dbReference type="Proteomes" id="UP001056708"/>
    </source>
</evidence>
<gene>
    <name evidence="1" type="ORF">NEA10_06980</name>
</gene>